<keyword evidence="2" id="KW-1185">Reference proteome</keyword>
<name>A0A917HYJ3_9FLAO</name>
<evidence type="ECO:0000313" key="1">
    <source>
        <dbReference type="EMBL" id="GGG95790.1"/>
    </source>
</evidence>
<dbReference type="AlphaFoldDB" id="A0A917HYJ3"/>
<gene>
    <name evidence="1" type="ORF">GCM10011416_11820</name>
</gene>
<evidence type="ECO:0000313" key="2">
    <source>
        <dbReference type="Proteomes" id="UP000633278"/>
    </source>
</evidence>
<dbReference type="Proteomes" id="UP000633278">
    <property type="component" value="Unassembled WGS sequence"/>
</dbReference>
<proteinExistence type="predicted"/>
<dbReference type="RefSeq" id="WP_188598343.1">
    <property type="nucleotide sequence ID" value="NZ_BMJW01000001.1"/>
</dbReference>
<organism evidence="1 2">
    <name type="scientific">Polaribacter pacificus</name>
    <dbReference type="NCBI Taxonomy" id="1775173"/>
    <lineage>
        <taxon>Bacteria</taxon>
        <taxon>Pseudomonadati</taxon>
        <taxon>Bacteroidota</taxon>
        <taxon>Flavobacteriia</taxon>
        <taxon>Flavobacteriales</taxon>
        <taxon>Flavobacteriaceae</taxon>
    </lineage>
</organism>
<dbReference type="EMBL" id="BMJW01000001">
    <property type="protein sequence ID" value="GGG95790.1"/>
    <property type="molecule type" value="Genomic_DNA"/>
</dbReference>
<comment type="caution">
    <text evidence="1">The sequence shown here is derived from an EMBL/GenBank/DDBJ whole genome shotgun (WGS) entry which is preliminary data.</text>
</comment>
<evidence type="ECO:0008006" key="3">
    <source>
        <dbReference type="Google" id="ProtNLM"/>
    </source>
</evidence>
<accession>A0A917HYJ3</accession>
<reference evidence="1" key="1">
    <citation type="journal article" date="2014" name="Int. J. Syst. Evol. Microbiol.">
        <title>Complete genome sequence of Corynebacterium casei LMG S-19264T (=DSM 44701T), isolated from a smear-ripened cheese.</title>
        <authorList>
            <consortium name="US DOE Joint Genome Institute (JGI-PGF)"/>
            <person name="Walter F."/>
            <person name="Albersmeier A."/>
            <person name="Kalinowski J."/>
            <person name="Ruckert C."/>
        </authorList>
    </citation>
    <scope>NUCLEOTIDE SEQUENCE</scope>
    <source>
        <strain evidence="1">CGMCC 1.15763</strain>
    </source>
</reference>
<sequence>MENHIINRTTFWIELWEDLIKDFLKKSFGLSLQTPHTLIEDIITEIEENSFKNKNNKEYFYSKINDYSENDPVIKKQFASKFKLLRSNFNSDRTKLILEIAKNIKVEFEKGKYFDNNLELLCKHLNKNEPIDIQFISDIKNLTQNVIVEFIIKGYSLKDTEKFSSNIFDEYHLHSKISNTYYSNFPHNINHNIYISNDGVYDYEKFNKELKKIIDNLTTEKRIRTLSYYYYKAKERANYIFEIRGIKGSALLKIAGVTFYSLDKKRFITKEASSAREILNSKNKDNEEKFVQVSVEIDDYLLPNSSLSKALNKLENAIDLINCYINNKTSIEVNSSNYIIEQNGDCVFGSWSANKEAKKIMDSLDLKDYEEYLLKINKHSFLWDLKKPNTNTKLLNAIHWYSKAEQATRQEDKILNYWIAIESLFKKDKTVIDEVIKSNRKSEIQLIQEIVSANKMFSFIYDYGWEVYYYYSNSVQSVFNKNPYGFSEELILKANLKTRFGEKIYLNKFVQHLGEINKLEKDIFKKQQNQKIIDFYSESTTSIKVIQNQISVIKNDILMIYRLRNLIVHNAHFNNALLPYYVWKAKNYTGSIIRELISTEDIDDNKISNALINIYLRKEELLLDLKNNTVDLFKI</sequence>
<protein>
    <recommendedName>
        <fullName evidence="3">Apea-like HEPN domain-containing protein</fullName>
    </recommendedName>
</protein>
<reference evidence="1" key="2">
    <citation type="submission" date="2020-09" db="EMBL/GenBank/DDBJ databases">
        <authorList>
            <person name="Sun Q."/>
            <person name="Zhou Y."/>
        </authorList>
    </citation>
    <scope>NUCLEOTIDE SEQUENCE</scope>
    <source>
        <strain evidence="1">CGMCC 1.15763</strain>
    </source>
</reference>